<protein>
    <submittedName>
        <fullName evidence="1">Uncharacterized protein</fullName>
    </submittedName>
</protein>
<dbReference type="Proteomes" id="UP000031668">
    <property type="component" value="Unassembled WGS sequence"/>
</dbReference>
<sequence length="102" mass="12053">MKKFDFKLEYWAGGNHKNANSLSRMIAYDTVVTPVLIDNNQDRIKDAQGRDEDIVKFKEYDNFALKIRKKDIPYSDFKIYITTQKPCVKERGVVKIFSEWQV</sequence>
<reference evidence="1 2" key="1">
    <citation type="journal article" date="2014" name="Genome Biol. Evol.">
        <title>The genome of the myxosporean Thelohanellus kitauei shows adaptations to nutrient acquisition within its fish host.</title>
        <authorList>
            <person name="Yang Y."/>
            <person name="Xiong J."/>
            <person name="Zhou Z."/>
            <person name="Huo F."/>
            <person name="Miao W."/>
            <person name="Ran C."/>
            <person name="Liu Y."/>
            <person name="Zhang J."/>
            <person name="Feng J."/>
            <person name="Wang M."/>
            <person name="Wang M."/>
            <person name="Wang L."/>
            <person name="Yao B."/>
        </authorList>
    </citation>
    <scope>NUCLEOTIDE SEQUENCE [LARGE SCALE GENOMIC DNA]</scope>
    <source>
        <strain evidence="1">Wuqing</strain>
    </source>
</reference>
<accession>A0A0C2MX41</accession>
<name>A0A0C2MX41_THEKT</name>
<dbReference type="AlphaFoldDB" id="A0A0C2MX41"/>
<comment type="caution">
    <text evidence="1">The sequence shown here is derived from an EMBL/GenBank/DDBJ whole genome shotgun (WGS) entry which is preliminary data.</text>
</comment>
<evidence type="ECO:0000313" key="2">
    <source>
        <dbReference type="Proteomes" id="UP000031668"/>
    </source>
</evidence>
<gene>
    <name evidence="1" type="ORF">RF11_09874</name>
</gene>
<dbReference type="EMBL" id="JWZT01001558">
    <property type="protein sequence ID" value="KII71926.1"/>
    <property type="molecule type" value="Genomic_DNA"/>
</dbReference>
<keyword evidence="2" id="KW-1185">Reference proteome</keyword>
<proteinExistence type="predicted"/>
<organism evidence="1 2">
    <name type="scientific">Thelohanellus kitauei</name>
    <name type="common">Myxosporean</name>
    <dbReference type="NCBI Taxonomy" id="669202"/>
    <lineage>
        <taxon>Eukaryota</taxon>
        <taxon>Metazoa</taxon>
        <taxon>Cnidaria</taxon>
        <taxon>Myxozoa</taxon>
        <taxon>Myxosporea</taxon>
        <taxon>Bivalvulida</taxon>
        <taxon>Platysporina</taxon>
        <taxon>Myxobolidae</taxon>
        <taxon>Thelohanellus</taxon>
    </lineage>
</organism>
<evidence type="ECO:0000313" key="1">
    <source>
        <dbReference type="EMBL" id="KII71926.1"/>
    </source>
</evidence>